<name>A0A1F4V4L1_UNCKA</name>
<dbReference type="EMBL" id="MEVH01000005">
    <property type="protein sequence ID" value="OGC52131.1"/>
    <property type="molecule type" value="Genomic_DNA"/>
</dbReference>
<keyword evidence="1" id="KW-1133">Transmembrane helix</keyword>
<accession>A0A1F4V4L1</accession>
<protein>
    <recommendedName>
        <fullName evidence="2">DUF306 domain-containing protein</fullName>
    </recommendedName>
</protein>
<evidence type="ECO:0000256" key="1">
    <source>
        <dbReference type="SAM" id="Phobius"/>
    </source>
</evidence>
<evidence type="ECO:0000259" key="2">
    <source>
        <dbReference type="Pfam" id="PF03724"/>
    </source>
</evidence>
<feature type="domain" description="DUF306" evidence="2">
    <location>
        <begin position="57"/>
        <end position="153"/>
    </location>
</feature>
<organism evidence="3 4">
    <name type="scientific">candidate division WWE3 bacterium RIFCSPLOWO2_01_FULL_39_13</name>
    <dbReference type="NCBI Taxonomy" id="1802624"/>
    <lineage>
        <taxon>Bacteria</taxon>
        <taxon>Katanobacteria</taxon>
    </lineage>
</organism>
<dbReference type="Proteomes" id="UP000178771">
    <property type="component" value="Unassembled WGS sequence"/>
</dbReference>
<comment type="caution">
    <text evidence="3">The sequence shown here is derived from an EMBL/GenBank/DDBJ whole genome shotgun (WGS) entry which is preliminary data.</text>
</comment>
<evidence type="ECO:0000313" key="4">
    <source>
        <dbReference type="Proteomes" id="UP000178771"/>
    </source>
</evidence>
<proteinExistence type="predicted"/>
<dbReference type="InterPro" id="IPR005184">
    <property type="entry name" value="DUF306_Meta_HslJ"/>
</dbReference>
<gene>
    <name evidence="3" type="ORF">A2982_01415</name>
</gene>
<dbReference type="Pfam" id="PF03724">
    <property type="entry name" value="META"/>
    <property type="match status" value="1"/>
</dbReference>
<dbReference type="AlphaFoldDB" id="A0A1F4V4L1"/>
<keyword evidence="1" id="KW-0812">Transmembrane</keyword>
<dbReference type="InterPro" id="IPR038670">
    <property type="entry name" value="HslJ-like_sf"/>
</dbReference>
<dbReference type="Gene3D" id="2.40.128.270">
    <property type="match status" value="1"/>
</dbReference>
<reference evidence="3 4" key="1">
    <citation type="journal article" date="2016" name="Nat. Commun.">
        <title>Thousands of microbial genomes shed light on interconnected biogeochemical processes in an aquifer system.</title>
        <authorList>
            <person name="Anantharaman K."/>
            <person name="Brown C.T."/>
            <person name="Hug L.A."/>
            <person name="Sharon I."/>
            <person name="Castelle C.J."/>
            <person name="Probst A.J."/>
            <person name="Thomas B.C."/>
            <person name="Singh A."/>
            <person name="Wilkins M.J."/>
            <person name="Karaoz U."/>
            <person name="Brodie E.L."/>
            <person name="Williams K.H."/>
            <person name="Hubbard S.S."/>
            <person name="Banfield J.F."/>
        </authorList>
    </citation>
    <scope>NUCLEOTIDE SEQUENCE [LARGE SCALE GENOMIC DNA]</scope>
</reference>
<evidence type="ECO:0000313" key="3">
    <source>
        <dbReference type="EMBL" id="OGC52131.1"/>
    </source>
</evidence>
<sequence>MNDKTFRNGFLLVAIASVSVIIGYSIFSNLLSSDQIQRSGGISSQNIPHSDNSSKSLIGKWIVISVNEDDVQIVSDGNGASIEFYEDGAYKASGGCNAMEILTYEIQKNMRISISTGGTKRLCSKDIVEFWDLNNVVTYELSDNTLFLHYKKENGTDGFFKLQMVPLSGTEYNSESWRNIIPVTCDYFSDGCNTCQRTDSRLKCTLIYCNEYRKPECLE</sequence>
<feature type="transmembrane region" description="Helical" evidence="1">
    <location>
        <begin position="9"/>
        <end position="27"/>
    </location>
</feature>
<dbReference type="STRING" id="1802624.A2982_01415"/>
<keyword evidence="1" id="KW-0472">Membrane</keyword>